<keyword evidence="4" id="KW-1185">Reference proteome</keyword>
<keyword evidence="1" id="KW-0812">Transmembrane</keyword>
<reference evidence="2" key="1">
    <citation type="submission" date="2023-06" db="EMBL/GenBank/DDBJ databases">
        <authorList>
            <person name="Kurt Z."/>
        </authorList>
    </citation>
    <scope>NUCLEOTIDE SEQUENCE</scope>
</reference>
<evidence type="ECO:0000256" key="1">
    <source>
        <dbReference type="SAM" id="Phobius"/>
    </source>
</evidence>
<reference evidence="3 4" key="2">
    <citation type="submission" date="2024-07" db="EMBL/GenBank/DDBJ databases">
        <authorList>
            <person name="Akdeniz Z."/>
        </authorList>
    </citation>
    <scope>NUCLEOTIDE SEQUENCE [LARGE SCALE GENOMIC DNA]</scope>
</reference>
<evidence type="ECO:0000313" key="2">
    <source>
        <dbReference type="EMBL" id="CAI9916409.1"/>
    </source>
</evidence>
<comment type="caution">
    <text evidence="2">The sequence shown here is derived from an EMBL/GenBank/DDBJ whole genome shotgun (WGS) entry which is preliminary data.</text>
</comment>
<proteinExistence type="predicted"/>
<keyword evidence="1" id="KW-0472">Membrane</keyword>
<evidence type="ECO:0000313" key="3">
    <source>
        <dbReference type="EMBL" id="CAL6101889.1"/>
    </source>
</evidence>
<organism evidence="2">
    <name type="scientific">Hexamita inflata</name>
    <dbReference type="NCBI Taxonomy" id="28002"/>
    <lineage>
        <taxon>Eukaryota</taxon>
        <taxon>Metamonada</taxon>
        <taxon>Diplomonadida</taxon>
        <taxon>Hexamitidae</taxon>
        <taxon>Hexamitinae</taxon>
        <taxon>Hexamita</taxon>
    </lineage>
</organism>
<gene>
    <name evidence="2" type="ORF">HINF_LOCUS4054</name>
    <name evidence="3" type="ORF">HINF_LOCUS71406</name>
</gene>
<feature type="transmembrane region" description="Helical" evidence="1">
    <location>
        <begin position="38"/>
        <end position="56"/>
    </location>
</feature>
<keyword evidence="1" id="KW-1133">Transmembrane helix</keyword>
<name>A0AA86NCA9_9EUKA</name>
<dbReference type="EMBL" id="CAXDID020000549">
    <property type="protein sequence ID" value="CAL6101889.1"/>
    <property type="molecule type" value="Genomic_DNA"/>
</dbReference>
<dbReference type="Proteomes" id="UP001642409">
    <property type="component" value="Unassembled WGS sequence"/>
</dbReference>
<accession>A0AA86NCA9</accession>
<sequence>MHCNDLGGCTDQHEAVTLGCLVVLAADEYLVTYNTKKILCFISNMVLSVFFVLYSFNLMQYRLYALINNDVSKQISLFYRSVCYLKQQYVCKQYNRNVIKLEYKYNQQVTSNDYILQQACYELKQLSVTRNEDFGC</sequence>
<dbReference type="AlphaFoldDB" id="A0AA86NCA9"/>
<evidence type="ECO:0000313" key="4">
    <source>
        <dbReference type="Proteomes" id="UP001642409"/>
    </source>
</evidence>
<dbReference type="EMBL" id="CATOUU010000103">
    <property type="protein sequence ID" value="CAI9916409.1"/>
    <property type="molecule type" value="Genomic_DNA"/>
</dbReference>
<protein>
    <submittedName>
        <fullName evidence="3">Hypothetical_protein</fullName>
    </submittedName>
</protein>